<sequence length="363" mass="39505">MSSVLVVTNDFPPTIGGIQSYVRDFVSLLDPASTHVLCSTQDTAAARLYDQGVDYVVHRLPQQVLLPTPSVARTMARIIKVYQIDVVWFGAAAPLGILAPVARRAGAKKIVASTHGHEIVWTMLPLGKQLIESITAQCDVVTYISSYTHAKLKPAMSPHSQYVRMPSGVDIHRFTPAPPPAYLEHPGELWVVCVSRLVRRKGQDWLIRSVDKLRERHPVRLVIVGEGPDGERLRSLATGLPVTFTGRVSEAQMVDYLRAADVFAMPARTRLHGLDVEGLGIVYLEAQACGIPVIAGASGGAPETVMPDSAYVAHSPVELQVQLDELLSNPGLRASMGQAGREYVEETWSWEIIGDIARGVLAL</sequence>
<dbReference type="PANTHER" id="PTHR45947">
    <property type="entry name" value="SULFOQUINOVOSYL TRANSFERASE SQD2"/>
    <property type="match status" value="1"/>
</dbReference>
<dbReference type="InterPro" id="IPR028098">
    <property type="entry name" value="Glyco_trans_4-like_N"/>
</dbReference>
<dbReference type="Pfam" id="PF13439">
    <property type="entry name" value="Glyco_transf_4"/>
    <property type="match status" value="1"/>
</dbReference>
<evidence type="ECO:0000313" key="5">
    <source>
        <dbReference type="EMBL" id="WOT02948.1"/>
    </source>
</evidence>
<evidence type="ECO:0000259" key="3">
    <source>
        <dbReference type="Pfam" id="PF00534"/>
    </source>
</evidence>
<dbReference type="EC" id="2.4.-.-" evidence="5"/>
<keyword evidence="2 5" id="KW-0808">Transferase</keyword>
<keyword evidence="1 5" id="KW-0328">Glycosyltransferase</keyword>
<dbReference type="SUPFAM" id="SSF53756">
    <property type="entry name" value="UDP-Glycosyltransferase/glycogen phosphorylase"/>
    <property type="match status" value="1"/>
</dbReference>
<dbReference type="InterPro" id="IPR001296">
    <property type="entry name" value="Glyco_trans_1"/>
</dbReference>
<dbReference type="AlphaFoldDB" id="A0AAF0YXE8"/>
<dbReference type="InterPro" id="IPR050194">
    <property type="entry name" value="Glycosyltransferase_grp1"/>
</dbReference>
<dbReference type="GO" id="GO:1903509">
    <property type="term" value="P:liposaccharide metabolic process"/>
    <property type="evidence" value="ECO:0007669"/>
    <property type="project" value="UniProtKB-ARBA"/>
</dbReference>
<dbReference type="GO" id="GO:0016758">
    <property type="term" value="F:hexosyltransferase activity"/>
    <property type="evidence" value="ECO:0007669"/>
    <property type="project" value="TreeGrafter"/>
</dbReference>
<dbReference type="EMBL" id="CP136958">
    <property type="protein sequence ID" value="WOT02948.1"/>
    <property type="molecule type" value="Genomic_DNA"/>
</dbReference>
<evidence type="ECO:0000256" key="1">
    <source>
        <dbReference type="ARBA" id="ARBA00022676"/>
    </source>
</evidence>
<organism evidence="5 6">
    <name type="scientific">Corynebacterium pyruviciproducens</name>
    <dbReference type="NCBI Taxonomy" id="598660"/>
    <lineage>
        <taxon>Bacteria</taxon>
        <taxon>Bacillati</taxon>
        <taxon>Actinomycetota</taxon>
        <taxon>Actinomycetes</taxon>
        <taxon>Mycobacteriales</taxon>
        <taxon>Corynebacteriaceae</taxon>
        <taxon>Corynebacterium</taxon>
    </lineage>
</organism>
<gene>
    <name evidence="5" type="ORF">CYJ47_04035</name>
</gene>
<reference evidence="5" key="1">
    <citation type="submission" date="2017-12" db="EMBL/GenBank/DDBJ databases">
        <authorList>
            <person name="Thomas-White K."/>
            <person name="Wolfe A.J."/>
        </authorList>
    </citation>
    <scope>NUCLEOTIDE SEQUENCE</scope>
    <source>
        <strain evidence="5">UMB0763</strain>
    </source>
</reference>
<dbReference type="CDD" id="cd03801">
    <property type="entry name" value="GT4_PimA-like"/>
    <property type="match status" value="1"/>
</dbReference>
<evidence type="ECO:0000256" key="2">
    <source>
        <dbReference type="ARBA" id="ARBA00022679"/>
    </source>
</evidence>
<dbReference type="GO" id="GO:1901137">
    <property type="term" value="P:carbohydrate derivative biosynthetic process"/>
    <property type="evidence" value="ECO:0007669"/>
    <property type="project" value="UniProtKB-ARBA"/>
</dbReference>
<dbReference type="Gene3D" id="3.40.50.2000">
    <property type="entry name" value="Glycogen Phosphorylase B"/>
    <property type="match status" value="2"/>
</dbReference>
<accession>A0AAF0YXE8</accession>
<feature type="domain" description="Glycosyl transferase family 1" evidence="3">
    <location>
        <begin position="187"/>
        <end position="342"/>
    </location>
</feature>
<evidence type="ECO:0000313" key="6">
    <source>
        <dbReference type="Proteomes" id="UP000234560"/>
    </source>
</evidence>
<dbReference type="Proteomes" id="UP000234560">
    <property type="component" value="Chromosome"/>
</dbReference>
<dbReference type="RefSeq" id="WP_101679154.1">
    <property type="nucleotide sequence ID" value="NZ_CP136958.1"/>
</dbReference>
<protein>
    <submittedName>
        <fullName evidence="5">Glycosyltransferase family 4 protein</fullName>
        <ecNumber evidence="5">2.4.-.-</ecNumber>
    </submittedName>
</protein>
<proteinExistence type="predicted"/>
<name>A0AAF0YXE8_9CORY</name>
<evidence type="ECO:0000259" key="4">
    <source>
        <dbReference type="Pfam" id="PF13439"/>
    </source>
</evidence>
<dbReference type="KEGG" id="cpyr:CYJ47_04035"/>
<feature type="domain" description="Glycosyltransferase subfamily 4-like N-terminal" evidence="4">
    <location>
        <begin position="15"/>
        <end position="173"/>
    </location>
</feature>
<reference evidence="5" key="2">
    <citation type="submission" date="2023-10" db="EMBL/GenBank/DDBJ databases">
        <authorList>
            <person name="Choi B."/>
        </authorList>
    </citation>
    <scope>NUCLEOTIDE SEQUENCE</scope>
    <source>
        <strain evidence="5">UMB0763</strain>
    </source>
</reference>
<dbReference type="Pfam" id="PF00534">
    <property type="entry name" value="Glycos_transf_1"/>
    <property type="match status" value="1"/>
</dbReference>
<dbReference type="PANTHER" id="PTHR45947:SF3">
    <property type="entry name" value="SULFOQUINOVOSYL TRANSFERASE SQD2"/>
    <property type="match status" value="1"/>
</dbReference>